<dbReference type="GO" id="GO:0007099">
    <property type="term" value="P:centriole replication"/>
    <property type="evidence" value="ECO:0007669"/>
    <property type="project" value="TreeGrafter"/>
</dbReference>
<evidence type="ECO:0000256" key="1">
    <source>
        <dbReference type="ARBA" id="ARBA00004496"/>
    </source>
</evidence>
<evidence type="ECO:0000259" key="9">
    <source>
        <dbReference type="Pfam" id="PF17045"/>
    </source>
</evidence>
<gene>
    <name evidence="11" type="ORF">chiPu_0000749</name>
</gene>
<dbReference type="PANTHER" id="PTHR18875">
    <property type="entry name" value="SARCOMA ANTIGEN NY-SAR-24/CYTOSKELETAL PROTEIN SOJO"/>
    <property type="match status" value="1"/>
</dbReference>
<feature type="coiled-coil region" evidence="8">
    <location>
        <begin position="351"/>
        <end position="385"/>
    </location>
</feature>
<dbReference type="OrthoDB" id="10007333at2759"/>
<keyword evidence="6 8" id="KW-0175">Coiled coil</keyword>
<dbReference type="Proteomes" id="UP000287033">
    <property type="component" value="Unassembled WGS sequence"/>
</dbReference>
<dbReference type="Pfam" id="PF17045">
    <property type="entry name" value="CEP63"/>
    <property type="match status" value="2"/>
</dbReference>
<dbReference type="STRING" id="137246.A0A401RW65"/>
<accession>A0A401RW65</accession>
<dbReference type="EMBL" id="BEZZ01000010">
    <property type="protein sequence ID" value="GCC22362.1"/>
    <property type="molecule type" value="Genomic_DNA"/>
</dbReference>
<organism evidence="11 12">
    <name type="scientific">Chiloscyllium punctatum</name>
    <name type="common">Brownbanded bambooshark</name>
    <name type="synonym">Hemiscyllium punctatum</name>
    <dbReference type="NCBI Taxonomy" id="137246"/>
    <lineage>
        <taxon>Eukaryota</taxon>
        <taxon>Metazoa</taxon>
        <taxon>Chordata</taxon>
        <taxon>Craniata</taxon>
        <taxon>Vertebrata</taxon>
        <taxon>Chondrichthyes</taxon>
        <taxon>Elasmobranchii</taxon>
        <taxon>Galeomorphii</taxon>
        <taxon>Galeoidea</taxon>
        <taxon>Orectolobiformes</taxon>
        <taxon>Hemiscylliidae</taxon>
        <taxon>Chiloscyllium</taxon>
    </lineage>
</organism>
<feature type="coiled-coil region" evidence="8">
    <location>
        <begin position="231"/>
        <end position="258"/>
    </location>
</feature>
<dbReference type="GO" id="GO:0005737">
    <property type="term" value="C:cytoplasm"/>
    <property type="evidence" value="ECO:0007669"/>
    <property type="project" value="UniProtKB-SubCell"/>
</dbReference>
<evidence type="ECO:0000256" key="3">
    <source>
        <dbReference type="ARBA" id="ARBA00019105"/>
    </source>
</evidence>
<feature type="coiled-coil region" evidence="8">
    <location>
        <begin position="446"/>
        <end position="582"/>
    </location>
</feature>
<name>A0A401RW65_CHIPU</name>
<dbReference type="AlphaFoldDB" id="A0A401RW65"/>
<comment type="similarity">
    <text evidence="2">Belongs to the CEP63 family.</text>
</comment>
<keyword evidence="5" id="KW-0970">Cilium biogenesis/degradation</keyword>
<feature type="domain" description="CEP63/Deup1 N-terminal" evidence="9">
    <location>
        <begin position="35"/>
        <end position="148"/>
    </location>
</feature>
<sequence length="726" mass="84651">MCTICLCSISHYVTPELLRRRLEIRADEAENLEDSSCEAELQELIHQIDVMVSRKNTEWKQHSQSLETQLEMRELELNNMRTCLEQKHNEVGKLHQQLEDFGNFHREMIHKCKERLKSFKSDLHKLQSSYEKLQKHQLKHTRDTCKLQIVGENAESHSKPKMLNSNLEAQSSDAYWNCRKHIELCESEIKYLKSCIESAQDTIQSDETIIEQLKLSIEQKTTDEELNRKDQQNLLEEIKCYQRRCQKMESEVSELQIELQSRDDLLQVTDMEQKQLHRELARAKESIMHKDRVIRLMENKSLNLMTDELTYFKMESENSLKDLQASSKTETMLQSDILRLNAELDLSRTYCMQQNDELTRKEEELQRLQNEHVEGNKEVNKLRDCLSQKEQSHCSEMVGIRAEVSNLTTELNKKEITIATVTEKAAYLEKQLKTELEKREQILVEYRVAKEQLGSLKAENQQLKKTLQALEGRLPLIEDYQVKEMQNAYMASISKLGNDNKQLRKDLVKLRAELEMSSKASQEKYEAALRHTQQAVSEMKEHEDRQVQKLRQENEQQMSAMKTKLDETIHHYEGKIRNLQKDHCIQNSFRNSVPGFAGNKSREFSPERKPNPTKLLTANSISSWHSNDSASEPFPGVNIPAISPTYVHPEESFLPLNPTEMSDISSVTEHFLKEEEDRARVLEKLLNSHIDELQTDSKRIVKMYAGAKVDMPATAGLLCNRKFQET</sequence>
<keyword evidence="4" id="KW-0963">Cytoplasm</keyword>
<dbReference type="InterPro" id="IPR057656">
    <property type="entry name" value="CEP63/Deup1_CC"/>
</dbReference>
<dbReference type="PANTHER" id="PTHR18875:SF5">
    <property type="entry name" value="DEUTEROSOME ASSEMBLY PROTEIN 1"/>
    <property type="match status" value="1"/>
</dbReference>
<evidence type="ECO:0000256" key="2">
    <source>
        <dbReference type="ARBA" id="ARBA00007181"/>
    </source>
</evidence>
<comment type="caution">
    <text evidence="11">The sequence shown here is derived from an EMBL/GenBank/DDBJ whole genome shotgun (WGS) entry which is preliminary data.</text>
</comment>
<dbReference type="OMA" id="HIELCES"/>
<proteinExistence type="inferred from homology"/>
<evidence type="ECO:0000256" key="5">
    <source>
        <dbReference type="ARBA" id="ARBA00022794"/>
    </source>
</evidence>
<evidence type="ECO:0000256" key="4">
    <source>
        <dbReference type="ARBA" id="ARBA00022490"/>
    </source>
</evidence>
<evidence type="ECO:0000313" key="12">
    <source>
        <dbReference type="Proteomes" id="UP000287033"/>
    </source>
</evidence>
<evidence type="ECO:0000256" key="6">
    <source>
        <dbReference type="ARBA" id="ARBA00023054"/>
    </source>
</evidence>
<evidence type="ECO:0000256" key="7">
    <source>
        <dbReference type="ARBA" id="ARBA00030704"/>
    </source>
</evidence>
<reference evidence="11 12" key="1">
    <citation type="journal article" date="2018" name="Nat. Ecol. Evol.">
        <title>Shark genomes provide insights into elasmobranch evolution and the origin of vertebrates.</title>
        <authorList>
            <person name="Hara Y"/>
            <person name="Yamaguchi K"/>
            <person name="Onimaru K"/>
            <person name="Kadota M"/>
            <person name="Koyanagi M"/>
            <person name="Keeley SD"/>
            <person name="Tatsumi K"/>
            <person name="Tanaka K"/>
            <person name="Motone F"/>
            <person name="Kageyama Y"/>
            <person name="Nozu R"/>
            <person name="Adachi N"/>
            <person name="Nishimura O"/>
            <person name="Nakagawa R"/>
            <person name="Tanegashima C"/>
            <person name="Kiyatake I"/>
            <person name="Matsumoto R"/>
            <person name="Murakumo K"/>
            <person name="Nishida K"/>
            <person name="Terakita A"/>
            <person name="Kuratani S"/>
            <person name="Sato K"/>
            <person name="Hyodo S Kuraku.S."/>
        </authorList>
    </citation>
    <scope>NUCLEOTIDE SEQUENCE [LARGE SCALE GENOMIC DNA]</scope>
</reference>
<evidence type="ECO:0000256" key="8">
    <source>
        <dbReference type="SAM" id="Coils"/>
    </source>
</evidence>
<dbReference type="GO" id="GO:0098535">
    <property type="term" value="P:de novo centriole assembly involved in multi-ciliated epithelial cell differentiation"/>
    <property type="evidence" value="ECO:0007669"/>
    <property type="project" value="TreeGrafter"/>
</dbReference>
<dbReference type="GO" id="GO:0005814">
    <property type="term" value="C:centriole"/>
    <property type="evidence" value="ECO:0007669"/>
    <property type="project" value="TreeGrafter"/>
</dbReference>
<dbReference type="Pfam" id="PF25771">
    <property type="entry name" value="CC_CEP152-bind"/>
    <property type="match status" value="1"/>
</dbReference>
<protein>
    <recommendedName>
        <fullName evidence="3">Deuterosome assembly protein 1</fullName>
    </recommendedName>
    <alternativeName>
        <fullName evidence="7">Coiled-coil domain-containing protein 67</fullName>
    </alternativeName>
</protein>
<evidence type="ECO:0000259" key="10">
    <source>
        <dbReference type="Pfam" id="PF25771"/>
    </source>
</evidence>
<comment type="subcellular location">
    <subcellularLocation>
        <location evidence="1">Cytoplasm</location>
    </subcellularLocation>
</comment>
<evidence type="ECO:0000313" key="11">
    <source>
        <dbReference type="EMBL" id="GCC22362.1"/>
    </source>
</evidence>
<keyword evidence="12" id="KW-1185">Reference proteome</keyword>
<feature type="domain" description="CEP63/Deup1 N-terminal" evidence="9">
    <location>
        <begin position="166"/>
        <end position="263"/>
    </location>
</feature>
<dbReference type="InterPro" id="IPR031470">
    <property type="entry name" value="CEP63/Deup1_N"/>
</dbReference>
<feature type="domain" description="CEP63/Deup1 CEP152 binding coiled coil" evidence="10">
    <location>
        <begin position="670"/>
        <end position="704"/>
    </location>
</feature>